<dbReference type="Gene3D" id="2.130.10.10">
    <property type="entry name" value="YVTN repeat-like/Quinoprotein amine dehydrogenase"/>
    <property type="match status" value="1"/>
</dbReference>
<dbReference type="PANTHER" id="PTHR30344">
    <property type="entry name" value="6-PHOSPHOGLUCONOLACTONASE-RELATED"/>
    <property type="match status" value="1"/>
</dbReference>
<sequence length="372" mass="39356">MSEQRIYLYVGGPTRPTPYYPTHNAKGISTFSFDQATGAIAPVGLIEGIDNPTWIGVDAKRKVLHVNSEVFGWNEGTVSAYAVDPADGTLSYINKQPTLGSIAAFNSHDRNANFLLVANYSLTSESELPNKAIAVLPIREDGGLKAAVSDAAHAGTGPDPERQERPHPHCVRVTPDNRYIVVADLGLDLLVVYRFDAQTGAIARAGAASVPAGAGPRHFVFHPRGNLLYVANELDSTVSSFAFEADQAKLTLISTISALPESAGSGSFCSEIAISGDGAYLYVGNRGHDSIGIIALDSEGGMELEHNMPCGGQFPRHFAIDPSGNFLVAASQNSDKLVVFAINRESGELTPTGTEVQIGTPTCVAFLQIGEA</sequence>
<dbReference type="Proteomes" id="UP000237682">
    <property type="component" value="Unassembled WGS sequence"/>
</dbReference>
<evidence type="ECO:0000256" key="1">
    <source>
        <dbReference type="ARBA" id="ARBA00005564"/>
    </source>
</evidence>
<keyword evidence="2" id="KW-0313">Glucose metabolism</keyword>
<dbReference type="OrthoDB" id="9790815at2"/>
<dbReference type="GO" id="GO:0006006">
    <property type="term" value="P:glucose metabolic process"/>
    <property type="evidence" value="ECO:0007669"/>
    <property type="project" value="UniProtKB-KW"/>
</dbReference>
<dbReference type="GO" id="GO:0005829">
    <property type="term" value="C:cytosol"/>
    <property type="evidence" value="ECO:0007669"/>
    <property type="project" value="TreeGrafter"/>
</dbReference>
<dbReference type="EMBL" id="PUEJ01000005">
    <property type="protein sequence ID" value="PRH86677.1"/>
    <property type="molecule type" value="Genomic_DNA"/>
</dbReference>
<dbReference type="InterPro" id="IPR015943">
    <property type="entry name" value="WD40/YVTN_repeat-like_dom_sf"/>
</dbReference>
<dbReference type="GO" id="GO:0017057">
    <property type="term" value="F:6-phosphogluconolactonase activity"/>
    <property type="evidence" value="ECO:0007669"/>
    <property type="project" value="TreeGrafter"/>
</dbReference>
<comment type="caution">
    <text evidence="3">The sequence shown here is derived from an EMBL/GenBank/DDBJ whole genome shotgun (WGS) entry which is preliminary data.</text>
</comment>
<keyword evidence="2" id="KW-0119">Carbohydrate metabolism</keyword>
<dbReference type="SUPFAM" id="SSF51004">
    <property type="entry name" value="C-terminal (heme d1) domain of cytochrome cd1-nitrite reductase"/>
    <property type="match status" value="1"/>
</dbReference>
<evidence type="ECO:0000256" key="2">
    <source>
        <dbReference type="ARBA" id="ARBA00022526"/>
    </source>
</evidence>
<dbReference type="InterPro" id="IPR011048">
    <property type="entry name" value="Haem_d1_sf"/>
</dbReference>
<reference evidence="3 4" key="1">
    <citation type="submission" date="2018-02" db="EMBL/GenBank/DDBJ databases">
        <title>Whole genome sequencing of endophytic bacterium.</title>
        <authorList>
            <person name="Eedara R."/>
            <person name="Podile A.R."/>
        </authorList>
    </citation>
    <scope>NUCLEOTIDE SEQUENCE [LARGE SCALE GENOMIC DNA]</scope>
    <source>
        <strain evidence="3 4">RP1T</strain>
    </source>
</reference>
<dbReference type="AlphaFoldDB" id="A0A2S9QBF1"/>
<dbReference type="InterPro" id="IPR019405">
    <property type="entry name" value="Lactonase_7-beta_prop"/>
</dbReference>
<accession>A0A2S9QBF1</accession>
<dbReference type="PANTHER" id="PTHR30344:SF1">
    <property type="entry name" value="6-PHOSPHOGLUCONOLACTONASE"/>
    <property type="match status" value="1"/>
</dbReference>
<organism evidence="3 4">
    <name type="scientific">Labrys okinawensis</name>
    <dbReference type="NCBI Taxonomy" id="346911"/>
    <lineage>
        <taxon>Bacteria</taxon>
        <taxon>Pseudomonadati</taxon>
        <taxon>Pseudomonadota</taxon>
        <taxon>Alphaproteobacteria</taxon>
        <taxon>Hyphomicrobiales</taxon>
        <taxon>Xanthobacteraceae</taxon>
        <taxon>Labrys</taxon>
    </lineage>
</organism>
<evidence type="ECO:0000313" key="3">
    <source>
        <dbReference type="EMBL" id="PRH86677.1"/>
    </source>
</evidence>
<proteinExistence type="inferred from homology"/>
<name>A0A2S9QBF1_9HYPH</name>
<dbReference type="InterPro" id="IPR050282">
    <property type="entry name" value="Cycloisomerase_2"/>
</dbReference>
<evidence type="ECO:0000313" key="4">
    <source>
        <dbReference type="Proteomes" id="UP000237682"/>
    </source>
</evidence>
<dbReference type="Pfam" id="PF10282">
    <property type="entry name" value="Lactonase"/>
    <property type="match status" value="1"/>
</dbReference>
<protein>
    <submittedName>
        <fullName evidence="3">6-phosphogluconolactonase</fullName>
    </submittedName>
</protein>
<keyword evidence="4" id="KW-1185">Reference proteome</keyword>
<gene>
    <name evidence="3" type="ORF">C5L14_15310</name>
</gene>
<dbReference type="RefSeq" id="WP_105862909.1">
    <property type="nucleotide sequence ID" value="NZ_PUEJ01000005.1"/>
</dbReference>
<comment type="similarity">
    <text evidence="1">Belongs to the cycloisomerase 2 family.</text>
</comment>